<name>A0AAW2Y0R3_9LAMI</name>
<proteinExistence type="predicted"/>
<dbReference type="InterPro" id="IPR021109">
    <property type="entry name" value="Peptidase_aspartic_dom_sf"/>
</dbReference>
<gene>
    <name evidence="1" type="ORF">Slati_0538800</name>
</gene>
<dbReference type="EMBL" id="JACGWN010000002">
    <property type="protein sequence ID" value="KAL0459116.1"/>
    <property type="molecule type" value="Genomic_DNA"/>
</dbReference>
<organism evidence="1">
    <name type="scientific">Sesamum latifolium</name>
    <dbReference type="NCBI Taxonomy" id="2727402"/>
    <lineage>
        <taxon>Eukaryota</taxon>
        <taxon>Viridiplantae</taxon>
        <taxon>Streptophyta</taxon>
        <taxon>Embryophyta</taxon>
        <taxon>Tracheophyta</taxon>
        <taxon>Spermatophyta</taxon>
        <taxon>Magnoliopsida</taxon>
        <taxon>eudicotyledons</taxon>
        <taxon>Gunneridae</taxon>
        <taxon>Pentapetalae</taxon>
        <taxon>asterids</taxon>
        <taxon>lamiids</taxon>
        <taxon>Lamiales</taxon>
        <taxon>Pedaliaceae</taxon>
        <taxon>Sesamum</taxon>
    </lineage>
</organism>
<reference evidence="1" key="1">
    <citation type="submission" date="2020-06" db="EMBL/GenBank/DDBJ databases">
        <authorList>
            <person name="Li T."/>
            <person name="Hu X."/>
            <person name="Zhang T."/>
            <person name="Song X."/>
            <person name="Zhang H."/>
            <person name="Dai N."/>
            <person name="Sheng W."/>
            <person name="Hou X."/>
            <person name="Wei L."/>
        </authorList>
    </citation>
    <scope>NUCLEOTIDE SEQUENCE</scope>
    <source>
        <strain evidence="1">KEN1</strain>
        <tissue evidence="1">Leaf</tissue>
    </source>
</reference>
<evidence type="ECO:0000313" key="1">
    <source>
        <dbReference type="EMBL" id="KAL0459116.1"/>
    </source>
</evidence>
<dbReference type="Gene3D" id="2.40.70.10">
    <property type="entry name" value="Acid Proteases"/>
    <property type="match status" value="1"/>
</dbReference>
<protein>
    <recommendedName>
        <fullName evidence="2">Gag-pol polyprotein</fullName>
    </recommendedName>
</protein>
<reference evidence="1" key="2">
    <citation type="journal article" date="2024" name="Plant">
        <title>Genomic evolution and insights into agronomic trait innovations of Sesamum species.</title>
        <authorList>
            <person name="Miao H."/>
            <person name="Wang L."/>
            <person name="Qu L."/>
            <person name="Liu H."/>
            <person name="Sun Y."/>
            <person name="Le M."/>
            <person name="Wang Q."/>
            <person name="Wei S."/>
            <person name="Zheng Y."/>
            <person name="Lin W."/>
            <person name="Duan Y."/>
            <person name="Cao H."/>
            <person name="Xiong S."/>
            <person name="Wang X."/>
            <person name="Wei L."/>
            <person name="Li C."/>
            <person name="Ma Q."/>
            <person name="Ju M."/>
            <person name="Zhao R."/>
            <person name="Li G."/>
            <person name="Mu C."/>
            <person name="Tian Q."/>
            <person name="Mei H."/>
            <person name="Zhang T."/>
            <person name="Gao T."/>
            <person name="Zhang H."/>
        </authorList>
    </citation>
    <scope>NUCLEOTIDE SEQUENCE</scope>
    <source>
        <strain evidence="1">KEN1</strain>
    </source>
</reference>
<evidence type="ECO:0008006" key="2">
    <source>
        <dbReference type="Google" id="ProtNLM"/>
    </source>
</evidence>
<accession>A0AAW2Y0R3</accession>
<dbReference type="AlphaFoldDB" id="A0AAW2Y0R3"/>
<dbReference type="CDD" id="cd00303">
    <property type="entry name" value="retropepsin_like"/>
    <property type="match status" value="1"/>
</dbReference>
<comment type="caution">
    <text evidence="1">The sequence shown here is derived from an EMBL/GenBank/DDBJ whole genome shotgun (WGS) entry which is preliminary data.</text>
</comment>
<sequence length="184" mass="20923">MRARKEKNLSNNCEETVVPGHKCKVRKLYLLENEEESKAYAEDVDYIEEQVEEVEDEDKAISIKAMAGSKDNTLRMKGKVNGKDVNILVATGSTDSFVDERVMQSLGCKVEYTTPMMFSVADGRKLISRTYCPEFKLEIQGNTFICPVRIIKLGGCDVMLGGDWLRKKSLVKFDYENMKITICR</sequence>
<dbReference type="SUPFAM" id="SSF50630">
    <property type="entry name" value="Acid proteases"/>
    <property type="match status" value="1"/>
</dbReference>
<dbReference type="Pfam" id="PF08284">
    <property type="entry name" value="RVP_2"/>
    <property type="match status" value="1"/>
</dbReference>